<protein>
    <submittedName>
        <fullName evidence="8">MRG-binding protein</fullName>
    </submittedName>
</protein>
<dbReference type="GO" id="GO:0006325">
    <property type="term" value="P:chromatin organization"/>
    <property type="evidence" value="ECO:0007669"/>
    <property type="project" value="UniProtKB-KW"/>
</dbReference>
<keyword evidence="5" id="KW-0804">Transcription</keyword>
<comment type="caution">
    <text evidence="8">The sequence shown here is derived from an EMBL/GenBank/DDBJ whole genome shotgun (WGS) entry which is preliminary data.</text>
</comment>
<comment type="similarity">
    <text evidence="2">Belongs to the EAF7 family.</text>
</comment>
<evidence type="ECO:0000256" key="5">
    <source>
        <dbReference type="ARBA" id="ARBA00023163"/>
    </source>
</evidence>
<feature type="compositionally biased region" description="Polar residues" evidence="7">
    <location>
        <begin position="135"/>
        <end position="161"/>
    </location>
</feature>
<evidence type="ECO:0000256" key="7">
    <source>
        <dbReference type="SAM" id="MobiDB-lite"/>
    </source>
</evidence>
<gene>
    <name evidence="8" type="ORF">EMPS_08245</name>
</gene>
<dbReference type="Pfam" id="PF07904">
    <property type="entry name" value="Eaf7"/>
    <property type="match status" value="1"/>
</dbReference>
<name>A0A9P3HGI3_9FUNG</name>
<dbReference type="GO" id="GO:0006357">
    <property type="term" value="P:regulation of transcription by RNA polymerase II"/>
    <property type="evidence" value="ECO:0007669"/>
    <property type="project" value="TreeGrafter"/>
</dbReference>
<sequence>MPTESTHSGDEEMAEGANVWDETMEMALCYAAIKFKPVGMHKHFRMINLHRYFNKCSPTPCTITELWEKLGTLYDLSTLDEREDSAMFVGEEEEEEEEEEDGDPDAISFKHSEEFVLPLHDFDDHVREVVRETSRNPSPSPMRTTRAASQTPSIAESSRASSPEDDAPRKKRTSRAIKKSDVNETPSPRTSSATGAAAGRRTRAKPEPATVTRGRKAAKK</sequence>
<organism evidence="8 9">
    <name type="scientific">Entomortierella parvispora</name>
    <dbReference type="NCBI Taxonomy" id="205924"/>
    <lineage>
        <taxon>Eukaryota</taxon>
        <taxon>Fungi</taxon>
        <taxon>Fungi incertae sedis</taxon>
        <taxon>Mucoromycota</taxon>
        <taxon>Mortierellomycotina</taxon>
        <taxon>Mortierellomycetes</taxon>
        <taxon>Mortierellales</taxon>
        <taxon>Mortierellaceae</taxon>
        <taxon>Entomortierella</taxon>
    </lineage>
</organism>
<reference evidence="8" key="2">
    <citation type="journal article" date="2022" name="Microbiol. Resour. Announc.">
        <title>Whole-Genome Sequence of Entomortierella parvispora E1425, a Mucoromycotan Fungus Associated with Burkholderiaceae-Related Endosymbiotic Bacteria.</title>
        <authorList>
            <person name="Herlambang A."/>
            <person name="Guo Y."/>
            <person name="Takashima Y."/>
            <person name="Narisawa K."/>
            <person name="Ohta H."/>
            <person name="Nishizawa T."/>
        </authorList>
    </citation>
    <scope>NUCLEOTIDE SEQUENCE</scope>
    <source>
        <strain evidence="8">E1425</strain>
    </source>
</reference>
<keyword evidence="9" id="KW-1185">Reference proteome</keyword>
<keyword evidence="4" id="KW-0805">Transcription regulation</keyword>
<evidence type="ECO:0000313" key="8">
    <source>
        <dbReference type="EMBL" id="GJJ75887.1"/>
    </source>
</evidence>
<keyword evidence="3" id="KW-0156">Chromatin regulator</keyword>
<comment type="subcellular location">
    <subcellularLocation>
        <location evidence="1">Nucleus</location>
    </subcellularLocation>
</comment>
<feature type="region of interest" description="Disordered" evidence="7">
    <location>
        <begin position="129"/>
        <end position="220"/>
    </location>
</feature>
<evidence type="ECO:0000256" key="4">
    <source>
        <dbReference type="ARBA" id="ARBA00023015"/>
    </source>
</evidence>
<dbReference type="GO" id="GO:0035267">
    <property type="term" value="C:NuA4 histone acetyltransferase complex"/>
    <property type="evidence" value="ECO:0007669"/>
    <property type="project" value="TreeGrafter"/>
</dbReference>
<feature type="compositionally biased region" description="Low complexity" evidence="7">
    <location>
        <begin position="185"/>
        <end position="199"/>
    </location>
</feature>
<feature type="region of interest" description="Disordered" evidence="7">
    <location>
        <begin position="86"/>
        <end position="106"/>
    </location>
</feature>
<dbReference type="PANTHER" id="PTHR13581">
    <property type="entry name" value="MRG-BINDING PROTEIN"/>
    <property type="match status" value="1"/>
</dbReference>
<dbReference type="InterPro" id="IPR012423">
    <property type="entry name" value="Eaf7/MRGBP"/>
</dbReference>
<feature type="compositionally biased region" description="Acidic residues" evidence="7">
    <location>
        <begin position="90"/>
        <end position="104"/>
    </location>
</feature>
<evidence type="ECO:0000256" key="2">
    <source>
        <dbReference type="ARBA" id="ARBA00007117"/>
    </source>
</evidence>
<keyword evidence="6" id="KW-0539">Nucleus</keyword>
<evidence type="ECO:0000313" key="9">
    <source>
        <dbReference type="Proteomes" id="UP000827284"/>
    </source>
</evidence>
<evidence type="ECO:0000256" key="1">
    <source>
        <dbReference type="ARBA" id="ARBA00004123"/>
    </source>
</evidence>
<dbReference type="GO" id="GO:0005634">
    <property type="term" value="C:nucleus"/>
    <property type="evidence" value="ECO:0007669"/>
    <property type="project" value="UniProtKB-SubCell"/>
</dbReference>
<reference evidence="8" key="1">
    <citation type="submission" date="2021-11" db="EMBL/GenBank/DDBJ databases">
        <authorList>
            <person name="Herlambang A."/>
            <person name="Guo Y."/>
            <person name="Takashima Y."/>
            <person name="Nishizawa T."/>
        </authorList>
    </citation>
    <scope>NUCLEOTIDE SEQUENCE</scope>
    <source>
        <strain evidence="8">E1425</strain>
    </source>
</reference>
<evidence type="ECO:0000256" key="6">
    <source>
        <dbReference type="ARBA" id="ARBA00023242"/>
    </source>
</evidence>
<proteinExistence type="inferred from homology"/>
<dbReference type="Proteomes" id="UP000827284">
    <property type="component" value="Unassembled WGS sequence"/>
</dbReference>
<dbReference type="OrthoDB" id="5595141at2759"/>
<accession>A0A9P3HGI3</accession>
<evidence type="ECO:0000256" key="3">
    <source>
        <dbReference type="ARBA" id="ARBA00022853"/>
    </source>
</evidence>
<dbReference type="EMBL" id="BQFW01000011">
    <property type="protein sequence ID" value="GJJ75887.1"/>
    <property type="molecule type" value="Genomic_DNA"/>
</dbReference>
<dbReference type="AlphaFoldDB" id="A0A9P3HGI3"/>
<dbReference type="PANTHER" id="PTHR13581:SF5">
    <property type="entry name" value="MRG_MORF4L-BINDING PROTEIN"/>
    <property type="match status" value="1"/>
</dbReference>